<accession>A0ABQ5PHP7</accession>
<reference evidence="1" key="2">
    <citation type="submission" date="2022-11" db="EMBL/GenBank/DDBJ databases">
        <title>Draft genome sequencing of Pseudomonas atacamensis RS3R1.</title>
        <authorList>
            <person name="Furuya T."/>
            <person name="Kaneko H."/>
        </authorList>
    </citation>
    <scope>NUCLEOTIDE SEQUENCE</scope>
    <source>
        <strain evidence="1">RS3R-1</strain>
    </source>
</reference>
<comment type="caution">
    <text evidence="1">The sequence shown here is derived from an EMBL/GenBank/DDBJ whole genome shotgun (WGS) entry which is preliminary data.</text>
</comment>
<dbReference type="EMBL" id="BSCQ01000031">
    <property type="protein sequence ID" value="GLH43049.1"/>
    <property type="molecule type" value="Genomic_DNA"/>
</dbReference>
<evidence type="ECO:0000313" key="1">
    <source>
        <dbReference type="EMBL" id="GLH43049.1"/>
    </source>
</evidence>
<gene>
    <name evidence="1" type="ORF">RS3R1_21370</name>
</gene>
<reference evidence="1" key="3">
    <citation type="journal article" date="2023" name="J. Biotechnol.">
        <title>Draft Genome Sequences of Endophytic Pseudomonas Strains, Isolated from the Interior of Brassicaceae Plants.</title>
        <authorList>
            <person name="Kaneko H."/>
            <person name="Furuya T."/>
        </authorList>
    </citation>
    <scope>NUCLEOTIDE SEQUENCE</scope>
    <source>
        <strain evidence="1">RS3R-1</strain>
    </source>
</reference>
<protein>
    <submittedName>
        <fullName evidence="1">Uncharacterized protein</fullName>
    </submittedName>
</protein>
<proteinExistence type="predicted"/>
<evidence type="ECO:0000313" key="2">
    <source>
        <dbReference type="Proteomes" id="UP001145022"/>
    </source>
</evidence>
<reference evidence="1" key="1">
    <citation type="journal article" date="2021" name="Sci. Rep.">
        <title>An efficient direct screening system for microorganisms that activate plant immune responses based on plant-microbe interactions using cultured plant cells.</title>
        <authorList>
            <person name="Kurokawa M."/>
            <person name="Nakano M."/>
            <person name="Kitahata N."/>
            <person name="Kuchitsu K."/>
            <person name="Furuya T."/>
        </authorList>
    </citation>
    <scope>NUCLEOTIDE SEQUENCE</scope>
    <source>
        <strain evidence="1">RS3R-1</strain>
    </source>
</reference>
<name>A0ABQ5PHP7_9PSED</name>
<organism evidence="1 2">
    <name type="scientific">Pseudomonas atacamensis</name>
    <dbReference type="NCBI Taxonomy" id="2565368"/>
    <lineage>
        <taxon>Bacteria</taxon>
        <taxon>Pseudomonadati</taxon>
        <taxon>Pseudomonadota</taxon>
        <taxon>Gammaproteobacteria</taxon>
        <taxon>Pseudomonadales</taxon>
        <taxon>Pseudomonadaceae</taxon>
        <taxon>Pseudomonas</taxon>
    </lineage>
</organism>
<dbReference type="Proteomes" id="UP001145022">
    <property type="component" value="Unassembled WGS sequence"/>
</dbReference>
<keyword evidence="2" id="KW-1185">Reference proteome</keyword>
<sequence>MVSRPASISRYGAFETQFDQVEFVDKDVDYAHRIGIRDVIVEARGKEGFLASMFTLDKALHGRSLR</sequence>